<feature type="repeat" description="PPR" evidence="2">
    <location>
        <begin position="378"/>
        <end position="412"/>
    </location>
</feature>
<proteinExistence type="predicted"/>
<feature type="repeat" description="PPR" evidence="2">
    <location>
        <begin position="413"/>
        <end position="447"/>
    </location>
</feature>
<dbReference type="Pfam" id="PF01535">
    <property type="entry name" value="PPR"/>
    <property type="match status" value="3"/>
</dbReference>
<dbReference type="NCBIfam" id="TIGR00756">
    <property type="entry name" value="PPR"/>
    <property type="match status" value="8"/>
</dbReference>
<protein>
    <submittedName>
        <fullName evidence="4">Pentatricopeptide repeat-containing protein At5g18950</fullName>
    </submittedName>
</protein>
<dbReference type="Proteomes" id="UP000189703">
    <property type="component" value="Unplaced"/>
</dbReference>
<feature type="repeat" description="PPR" evidence="2">
    <location>
        <begin position="343"/>
        <end position="377"/>
    </location>
</feature>
<keyword evidence="3" id="KW-1185">Reference proteome</keyword>
<dbReference type="AlphaFoldDB" id="A0A1U8A3D7"/>
<dbReference type="InParanoid" id="A0A1U8A3D7"/>
<dbReference type="KEGG" id="nnu:104600378"/>
<reference evidence="4" key="1">
    <citation type="submission" date="2025-08" db="UniProtKB">
        <authorList>
            <consortium name="RefSeq"/>
        </authorList>
    </citation>
    <scope>IDENTIFICATION</scope>
</reference>
<evidence type="ECO:0000256" key="1">
    <source>
        <dbReference type="ARBA" id="ARBA00022737"/>
    </source>
</evidence>
<dbReference type="InterPro" id="IPR051114">
    <property type="entry name" value="Mito_RNA_Proc_CCM1"/>
</dbReference>
<keyword evidence="1" id="KW-0677">Repeat</keyword>
<evidence type="ECO:0000313" key="3">
    <source>
        <dbReference type="Proteomes" id="UP000189703"/>
    </source>
</evidence>
<feature type="repeat" description="PPR" evidence="2">
    <location>
        <begin position="168"/>
        <end position="202"/>
    </location>
</feature>
<dbReference type="RefSeq" id="XP_010261590.1">
    <property type="nucleotide sequence ID" value="XM_010263288.2"/>
</dbReference>
<feature type="repeat" description="PPR" evidence="2">
    <location>
        <begin position="238"/>
        <end position="272"/>
    </location>
</feature>
<dbReference type="InterPro" id="IPR011990">
    <property type="entry name" value="TPR-like_helical_dom_sf"/>
</dbReference>
<gene>
    <name evidence="4" type="primary">LOC104600378</name>
</gene>
<dbReference type="PANTHER" id="PTHR47934:SF6">
    <property type="entry name" value="MITOCHONDRIAL GROUP I INTRON SPLICING FACTOR CCM1-RELATED"/>
    <property type="match status" value="1"/>
</dbReference>
<feature type="repeat" description="PPR" evidence="2">
    <location>
        <begin position="273"/>
        <end position="307"/>
    </location>
</feature>
<dbReference type="OMA" id="RFFHWLC"/>
<dbReference type="PROSITE" id="PS51375">
    <property type="entry name" value="PPR"/>
    <property type="match status" value="9"/>
</dbReference>
<dbReference type="OrthoDB" id="185373at2759"/>
<dbReference type="Gene3D" id="1.25.40.10">
    <property type="entry name" value="Tetratricopeptide repeat domain"/>
    <property type="match status" value="4"/>
</dbReference>
<sequence length="618" mass="70257">MERSPSSVISFLRQNARRLQSPRPFLEKATRNLNLVVGGGDRDKGDQIKQEECNHHHQQQQQIDFTEVIAGEVCKTIRTQPRWERTLLSDFPSLGRDIFHHSNCILEILKRQNNAFFSIRFFNWLCSHPDFSPDSQTCNTLFDILVAANAPNAAKSLLLRSPPGFCPPSSSLESFIKCVCEEGSIHEALDVFSRLKSLGHTPPLAVWNVALLGSLRIGRTDLVWELYGEMMESSLVGNVDTVGYLIQAFCKDKKLSEAYELLRQVLEAGHVPDNVAFTKLISGLCKDGNYGKVSELLHLMIAKKRTPDIFVYQEIINGLCKNGMGQEAFRIFCDLKERGYSPDRVMYTTMIDGLCKMGLIGEGRKLWFEMIRKGFIPNPYTYNVLIDGYCKMGDLEMAQKLRREMCERGYGESTVSYNTMIAGFCLHGKMDEAHKLFEEMPKKGIERDVVTYNTLIQGLCKEKKALEAMDLFYEILGMGMHPTISSYTPLIQALCDMGNAQEAIELWNDMRNRGLEPLVCTCDHIITGLCKAGNAKESMEWLINMLRSKQRPQRETFQRLVQYLSSSSRLDDALLVLDYLFGMGYILDETVLYSLVSQLCKGNLHHAWEYIGEILEKS</sequence>
<dbReference type="PANTHER" id="PTHR47934">
    <property type="entry name" value="PENTATRICOPEPTIDE REPEAT-CONTAINING PROTEIN PET309, MITOCHONDRIAL"/>
    <property type="match status" value="1"/>
</dbReference>
<feature type="repeat" description="PPR" evidence="2">
    <location>
        <begin position="483"/>
        <end position="517"/>
    </location>
</feature>
<accession>A0A1U8A3D7</accession>
<name>A0A1U8A3D7_NELNU</name>
<dbReference type="GeneID" id="104600378"/>
<dbReference type="SUPFAM" id="SSF81901">
    <property type="entry name" value="HCP-like"/>
    <property type="match status" value="1"/>
</dbReference>
<evidence type="ECO:0000313" key="4">
    <source>
        <dbReference type="RefSeq" id="XP_010261590.1"/>
    </source>
</evidence>
<dbReference type="Pfam" id="PF13041">
    <property type="entry name" value="PPR_2"/>
    <property type="match status" value="4"/>
</dbReference>
<dbReference type="eggNOG" id="KOG4197">
    <property type="taxonomic scope" value="Eukaryota"/>
</dbReference>
<feature type="repeat" description="PPR" evidence="2">
    <location>
        <begin position="308"/>
        <end position="342"/>
    </location>
</feature>
<evidence type="ECO:0000256" key="2">
    <source>
        <dbReference type="PROSITE-ProRule" id="PRU00708"/>
    </source>
</evidence>
<organism evidence="3 4">
    <name type="scientific">Nelumbo nucifera</name>
    <name type="common">Sacred lotus</name>
    <dbReference type="NCBI Taxonomy" id="4432"/>
    <lineage>
        <taxon>Eukaryota</taxon>
        <taxon>Viridiplantae</taxon>
        <taxon>Streptophyta</taxon>
        <taxon>Embryophyta</taxon>
        <taxon>Tracheophyta</taxon>
        <taxon>Spermatophyta</taxon>
        <taxon>Magnoliopsida</taxon>
        <taxon>Proteales</taxon>
        <taxon>Nelumbonaceae</taxon>
        <taxon>Nelumbo</taxon>
    </lineage>
</organism>
<dbReference type="InterPro" id="IPR002885">
    <property type="entry name" value="PPR_rpt"/>
</dbReference>
<feature type="repeat" description="PPR" evidence="2">
    <location>
        <begin position="448"/>
        <end position="482"/>
    </location>
</feature>